<name>A0A9P6GXW7_9MICR</name>
<dbReference type="AlphaFoldDB" id="A0A9P6GXW7"/>
<dbReference type="SUPFAM" id="SSF46934">
    <property type="entry name" value="UBA-like"/>
    <property type="match status" value="1"/>
</dbReference>
<feature type="domain" description="NAC-A/B" evidence="1">
    <location>
        <begin position="6"/>
        <end position="71"/>
    </location>
</feature>
<dbReference type="PROSITE" id="PS51151">
    <property type="entry name" value="NAC_AB"/>
    <property type="match status" value="1"/>
</dbReference>
<evidence type="ECO:0000259" key="1">
    <source>
        <dbReference type="PROSITE" id="PS51151"/>
    </source>
</evidence>
<dbReference type="OrthoDB" id="3169036at2759"/>
<proteinExistence type="predicted"/>
<accession>A0A9P6GXW7</accession>
<organism evidence="2 3">
    <name type="scientific">Nosema granulosis</name>
    <dbReference type="NCBI Taxonomy" id="83296"/>
    <lineage>
        <taxon>Eukaryota</taxon>
        <taxon>Fungi</taxon>
        <taxon>Fungi incertae sedis</taxon>
        <taxon>Microsporidia</taxon>
        <taxon>Nosematidae</taxon>
        <taxon>Nosema</taxon>
    </lineage>
</organism>
<dbReference type="InterPro" id="IPR009060">
    <property type="entry name" value="UBA-like_sf"/>
</dbReference>
<comment type="caution">
    <text evidence="2">The sequence shown here is derived from an EMBL/GenBank/DDBJ whole genome shotgun (WGS) entry which is preliminary data.</text>
</comment>
<dbReference type="Proteomes" id="UP000740883">
    <property type="component" value="Unassembled WGS sequence"/>
</dbReference>
<dbReference type="EMBL" id="SBJO01000133">
    <property type="protein sequence ID" value="KAF9762786.1"/>
    <property type="molecule type" value="Genomic_DNA"/>
</dbReference>
<evidence type="ECO:0000313" key="2">
    <source>
        <dbReference type="EMBL" id="KAF9762786.1"/>
    </source>
</evidence>
<evidence type="ECO:0000313" key="3">
    <source>
        <dbReference type="Proteomes" id="UP000740883"/>
    </source>
</evidence>
<protein>
    <submittedName>
        <fullName evidence="2">Nascent polypeptide-associated complex subunit alpha</fullName>
    </submittedName>
</protein>
<gene>
    <name evidence="2" type="primary">EGD2</name>
    <name evidence="2" type="ORF">NGRA_1750</name>
</gene>
<keyword evidence="3" id="KW-1185">Reference proteome</keyword>
<dbReference type="InterPro" id="IPR002715">
    <property type="entry name" value="Nas_poly-pep-assoc_cplx_dom"/>
</dbReference>
<sequence length="142" mass="16897">MNRELTEDEKNIYNLFKDQLNLKQNKEYSQITLNVKKQKFFVSNPVVYDIEGTDSILILGEPRQAVNIEMLKRFYEEELKKKIEQANVKECKNENINEDNNTMKEECIQLIQSQIDKPREEIEKILEECDYDVVKTMSKLSK</sequence>
<reference evidence="2 3" key="1">
    <citation type="journal article" date="2020" name="Genome Biol. Evol.">
        <title>Comparative genomics of strictly vertically transmitted, feminizing microsporidia endosymbionts of amphipod crustaceans.</title>
        <authorList>
            <person name="Cormier A."/>
            <person name="Chebbi M.A."/>
            <person name="Giraud I."/>
            <person name="Wattier R."/>
            <person name="Teixeira M."/>
            <person name="Gilbert C."/>
            <person name="Rigaud T."/>
            <person name="Cordaux R."/>
        </authorList>
    </citation>
    <scope>NUCLEOTIDE SEQUENCE [LARGE SCALE GENOMIC DNA]</scope>
    <source>
        <strain evidence="2 3">Ou3-Ou53</strain>
    </source>
</reference>